<accession>A0A6C0E770</accession>
<dbReference type="EMBL" id="MN739753">
    <property type="protein sequence ID" value="QHT25016.1"/>
    <property type="molecule type" value="Genomic_DNA"/>
</dbReference>
<evidence type="ECO:0000313" key="1">
    <source>
        <dbReference type="EMBL" id="QHT25016.1"/>
    </source>
</evidence>
<name>A0A6C0E770_9ZZZZ</name>
<protein>
    <submittedName>
        <fullName evidence="1">Uncharacterized protein</fullName>
    </submittedName>
</protein>
<proteinExistence type="predicted"/>
<sequence>MEYLLKNVIDNKVSLTKFYIQERLEKGDGLVMILQKFPSDDSVTSYIVYKDLPEELQDLYDEKKIENGNQDNIIFFYLCTLSSASLVAFDLNDRDWM</sequence>
<reference evidence="1" key="1">
    <citation type="journal article" date="2020" name="Nature">
        <title>Giant virus diversity and host interactions through global metagenomics.</title>
        <authorList>
            <person name="Schulz F."/>
            <person name="Roux S."/>
            <person name="Paez-Espino D."/>
            <person name="Jungbluth S."/>
            <person name="Walsh D.A."/>
            <person name="Denef V.J."/>
            <person name="McMahon K.D."/>
            <person name="Konstantinidis K.T."/>
            <person name="Eloe-Fadrosh E.A."/>
            <person name="Kyrpides N.C."/>
            <person name="Woyke T."/>
        </authorList>
    </citation>
    <scope>NUCLEOTIDE SEQUENCE</scope>
    <source>
        <strain evidence="1">GVMAG-M-3300023179-150</strain>
    </source>
</reference>
<dbReference type="AlphaFoldDB" id="A0A6C0E770"/>
<organism evidence="1">
    <name type="scientific">viral metagenome</name>
    <dbReference type="NCBI Taxonomy" id="1070528"/>
    <lineage>
        <taxon>unclassified sequences</taxon>
        <taxon>metagenomes</taxon>
        <taxon>organismal metagenomes</taxon>
    </lineage>
</organism>